<dbReference type="PROSITE" id="PS50977">
    <property type="entry name" value="HTH_TETR_2"/>
    <property type="match status" value="1"/>
</dbReference>
<dbReference type="AlphaFoldDB" id="A0A917BK90"/>
<dbReference type="Pfam" id="PF17932">
    <property type="entry name" value="TetR_C_24"/>
    <property type="match status" value="1"/>
</dbReference>
<dbReference type="Gene3D" id="1.10.10.60">
    <property type="entry name" value="Homeodomain-like"/>
    <property type="match status" value="1"/>
</dbReference>
<evidence type="ECO:0000256" key="3">
    <source>
        <dbReference type="ARBA" id="ARBA00023163"/>
    </source>
</evidence>
<dbReference type="InterPro" id="IPR041490">
    <property type="entry name" value="KstR2_TetR_C"/>
</dbReference>
<comment type="caution">
    <text evidence="6">The sequence shown here is derived from an EMBL/GenBank/DDBJ whole genome shotgun (WGS) entry which is preliminary data.</text>
</comment>
<dbReference type="Proteomes" id="UP000649179">
    <property type="component" value="Unassembled WGS sequence"/>
</dbReference>
<evidence type="ECO:0000313" key="7">
    <source>
        <dbReference type="Proteomes" id="UP000649179"/>
    </source>
</evidence>
<dbReference type="Pfam" id="PF00440">
    <property type="entry name" value="TetR_N"/>
    <property type="match status" value="1"/>
</dbReference>
<dbReference type="InterPro" id="IPR009057">
    <property type="entry name" value="Homeodomain-like_sf"/>
</dbReference>
<evidence type="ECO:0000259" key="5">
    <source>
        <dbReference type="PROSITE" id="PS50977"/>
    </source>
</evidence>
<dbReference type="PRINTS" id="PR00455">
    <property type="entry name" value="HTHTETR"/>
</dbReference>
<dbReference type="Gene3D" id="1.10.357.10">
    <property type="entry name" value="Tetracycline Repressor, domain 2"/>
    <property type="match status" value="1"/>
</dbReference>
<dbReference type="InterPro" id="IPR036271">
    <property type="entry name" value="Tet_transcr_reg_TetR-rel_C_sf"/>
</dbReference>
<evidence type="ECO:0000256" key="1">
    <source>
        <dbReference type="ARBA" id="ARBA00023015"/>
    </source>
</evidence>
<dbReference type="InterPro" id="IPR050109">
    <property type="entry name" value="HTH-type_TetR-like_transc_reg"/>
</dbReference>
<reference evidence="6" key="1">
    <citation type="journal article" date="2014" name="Int. J. Syst. Evol. Microbiol.">
        <title>Complete genome sequence of Corynebacterium casei LMG S-19264T (=DSM 44701T), isolated from a smear-ripened cheese.</title>
        <authorList>
            <consortium name="US DOE Joint Genome Institute (JGI-PGF)"/>
            <person name="Walter F."/>
            <person name="Albersmeier A."/>
            <person name="Kalinowski J."/>
            <person name="Ruckert C."/>
        </authorList>
    </citation>
    <scope>NUCLEOTIDE SEQUENCE</scope>
    <source>
        <strain evidence="6">CGMCC 1.16067</strain>
    </source>
</reference>
<dbReference type="InterPro" id="IPR001647">
    <property type="entry name" value="HTH_TetR"/>
</dbReference>
<organism evidence="6 7">
    <name type="scientific">Marmoricola endophyticus</name>
    <dbReference type="NCBI Taxonomy" id="2040280"/>
    <lineage>
        <taxon>Bacteria</taxon>
        <taxon>Bacillati</taxon>
        <taxon>Actinomycetota</taxon>
        <taxon>Actinomycetes</taxon>
        <taxon>Propionibacteriales</taxon>
        <taxon>Nocardioidaceae</taxon>
        <taxon>Marmoricola</taxon>
    </lineage>
</organism>
<dbReference type="SUPFAM" id="SSF46689">
    <property type="entry name" value="Homeodomain-like"/>
    <property type="match status" value="1"/>
</dbReference>
<evidence type="ECO:0000313" key="6">
    <source>
        <dbReference type="EMBL" id="GGF49114.1"/>
    </source>
</evidence>
<dbReference type="PANTHER" id="PTHR30055">
    <property type="entry name" value="HTH-TYPE TRANSCRIPTIONAL REGULATOR RUTR"/>
    <property type="match status" value="1"/>
</dbReference>
<dbReference type="EMBL" id="BMKQ01000001">
    <property type="protein sequence ID" value="GGF49114.1"/>
    <property type="molecule type" value="Genomic_DNA"/>
</dbReference>
<keyword evidence="3" id="KW-0804">Transcription</keyword>
<feature type="DNA-binding region" description="H-T-H motif" evidence="4">
    <location>
        <begin position="18"/>
        <end position="37"/>
    </location>
</feature>
<gene>
    <name evidence="6" type="ORF">GCM10011519_23880</name>
</gene>
<proteinExistence type="predicted"/>
<feature type="domain" description="HTH tetR-type" evidence="5">
    <location>
        <begin position="1"/>
        <end position="55"/>
    </location>
</feature>
<sequence>MLRRAVELFNRQGYDGTSMSDLARELGVSKSAIYHHVESREDLLRAGLDEGLDALSAAIESAAAGPGSAGDRLRAALRESVLVLAAHLPAVTLLLRVRGNSGIEQQALRRRRELDDRLAALVSAAAEEGVVRRDLPPELVSRLLFGTVNSLVEWYRPSGTTDPASLADAVAAIAFEGITAH</sequence>
<dbReference type="PANTHER" id="PTHR30055:SF234">
    <property type="entry name" value="HTH-TYPE TRANSCRIPTIONAL REGULATOR BETI"/>
    <property type="match status" value="1"/>
</dbReference>
<accession>A0A917BK90</accession>
<dbReference type="GO" id="GO:0003700">
    <property type="term" value="F:DNA-binding transcription factor activity"/>
    <property type="evidence" value="ECO:0007669"/>
    <property type="project" value="TreeGrafter"/>
</dbReference>
<keyword evidence="1" id="KW-0805">Transcription regulation</keyword>
<evidence type="ECO:0000256" key="4">
    <source>
        <dbReference type="PROSITE-ProRule" id="PRU00335"/>
    </source>
</evidence>
<protein>
    <submittedName>
        <fullName evidence="6">TetR family transcriptional regulator</fullName>
    </submittedName>
</protein>
<name>A0A917BK90_9ACTN</name>
<keyword evidence="7" id="KW-1185">Reference proteome</keyword>
<evidence type="ECO:0000256" key="2">
    <source>
        <dbReference type="ARBA" id="ARBA00023125"/>
    </source>
</evidence>
<dbReference type="GO" id="GO:0000976">
    <property type="term" value="F:transcription cis-regulatory region binding"/>
    <property type="evidence" value="ECO:0007669"/>
    <property type="project" value="TreeGrafter"/>
</dbReference>
<dbReference type="SUPFAM" id="SSF48498">
    <property type="entry name" value="Tetracyclin repressor-like, C-terminal domain"/>
    <property type="match status" value="1"/>
</dbReference>
<keyword evidence="2 4" id="KW-0238">DNA-binding</keyword>
<reference evidence="6" key="2">
    <citation type="submission" date="2020-09" db="EMBL/GenBank/DDBJ databases">
        <authorList>
            <person name="Sun Q."/>
            <person name="Zhou Y."/>
        </authorList>
    </citation>
    <scope>NUCLEOTIDE SEQUENCE</scope>
    <source>
        <strain evidence="6">CGMCC 1.16067</strain>
    </source>
</reference>